<name>A0A916ISD1_9BURK</name>
<evidence type="ECO:0000313" key="2">
    <source>
        <dbReference type="Proteomes" id="UP000672934"/>
    </source>
</evidence>
<reference evidence="1" key="1">
    <citation type="submission" date="2021-03" db="EMBL/GenBank/DDBJ databases">
        <authorList>
            <person name="Peeters C."/>
        </authorList>
    </citation>
    <scope>NUCLEOTIDE SEQUENCE</scope>
    <source>
        <strain evidence="1">LMG 31506</strain>
    </source>
</reference>
<dbReference type="RefSeq" id="WP_211945282.1">
    <property type="nucleotide sequence ID" value="NZ_CAJPUY010000001.1"/>
</dbReference>
<accession>A0A916ISD1</accession>
<keyword evidence="2" id="KW-1185">Reference proteome</keyword>
<organism evidence="1 2">
    <name type="scientific">Cupriavidus yeoncheonensis</name>
    <dbReference type="NCBI Taxonomy" id="1462994"/>
    <lineage>
        <taxon>Bacteria</taxon>
        <taxon>Pseudomonadati</taxon>
        <taxon>Pseudomonadota</taxon>
        <taxon>Betaproteobacteria</taxon>
        <taxon>Burkholderiales</taxon>
        <taxon>Burkholderiaceae</taxon>
        <taxon>Cupriavidus</taxon>
    </lineage>
</organism>
<sequence>MPQINHIAAARQPVKPVPFRQSKGVRIYQGAQRRTMVGSMADICRMLELAEPTKLLA</sequence>
<proteinExistence type="predicted"/>
<dbReference type="EMBL" id="CAJPUY010000001">
    <property type="protein sequence ID" value="CAG2126973.1"/>
    <property type="molecule type" value="Genomic_DNA"/>
</dbReference>
<dbReference type="Proteomes" id="UP000672934">
    <property type="component" value="Unassembled WGS sequence"/>
</dbReference>
<evidence type="ECO:0000313" key="1">
    <source>
        <dbReference type="EMBL" id="CAG2126973.1"/>
    </source>
</evidence>
<protein>
    <submittedName>
        <fullName evidence="1">Uncharacterized protein</fullName>
    </submittedName>
</protein>
<dbReference type="AlphaFoldDB" id="A0A916ISD1"/>
<comment type="caution">
    <text evidence="1">The sequence shown here is derived from an EMBL/GenBank/DDBJ whole genome shotgun (WGS) entry which is preliminary data.</text>
</comment>
<gene>
    <name evidence="1" type="ORF">LMG31506_00265</name>
</gene>